<keyword evidence="1" id="KW-0472">Membrane</keyword>
<keyword evidence="2" id="KW-1185">Reference proteome</keyword>
<dbReference type="WBParaSite" id="PgE326_g001_t02">
    <property type="protein sequence ID" value="PgE326_g001_t02"/>
    <property type="gene ID" value="PgE326_g001"/>
</dbReference>
<dbReference type="WBParaSite" id="PgE326_g001_t04">
    <property type="protein sequence ID" value="PgE326_g001_t04"/>
    <property type="gene ID" value="PgE326_g001"/>
</dbReference>
<evidence type="ECO:0000313" key="3">
    <source>
        <dbReference type="WBParaSite" id="PgE326_g001_t02"/>
    </source>
</evidence>
<keyword evidence="1" id="KW-1133">Transmembrane helix</keyword>
<dbReference type="AlphaFoldDB" id="A0A915A3H5"/>
<dbReference type="WBParaSite" id="PgE326_g001_t05">
    <property type="protein sequence ID" value="PgE326_g001_t05"/>
    <property type="gene ID" value="PgE326_g001"/>
</dbReference>
<protein>
    <submittedName>
        <fullName evidence="3 4">Uncharacterized protein</fullName>
    </submittedName>
</protein>
<reference evidence="3 4" key="1">
    <citation type="submission" date="2022-11" db="UniProtKB">
        <authorList>
            <consortium name="WormBaseParasite"/>
        </authorList>
    </citation>
    <scope>IDENTIFICATION</scope>
</reference>
<name>A0A915A3H5_PARUN</name>
<organism evidence="2 5">
    <name type="scientific">Parascaris univalens</name>
    <name type="common">Nematode worm</name>
    <dbReference type="NCBI Taxonomy" id="6257"/>
    <lineage>
        <taxon>Eukaryota</taxon>
        <taxon>Metazoa</taxon>
        <taxon>Ecdysozoa</taxon>
        <taxon>Nematoda</taxon>
        <taxon>Chromadorea</taxon>
        <taxon>Rhabditida</taxon>
        <taxon>Spirurina</taxon>
        <taxon>Ascaridomorpha</taxon>
        <taxon>Ascaridoidea</taxon>
        <taxon>Ascarididae</taxon>
        <taxon>Parascaris</taxon>
    </lineage>
</organism>
<evidence type="ECO:0000313" key="4">
    <source>
        <dbReference type="WBParaSite" id="PgE326_g001_t04"/>
    </source>
</evidence>
<sequence length="114" mass="13592">MRCPNHFDPFATYECFLALILYSRRCVSFFTLCVGKFVLRLFFLYIYRICVYVLRFSLKLVYVVAVHETVKCDGANCAFCRNRRTFTPYDIRALNNNLGQHYPSLCFMRYTRCC</sequence>
<evidence type="ECO:0000256" key="1">
    <source>
        <dbReference type="SAM" id="Phobius"/>
    </source>
</evidence>
<proteinExistence type="predicted"/>
<evidence type="ECO:0000313" key="2">
    <source>
        <dbReference type="Proteomes" id="UP000887569"/>
    </source>
</evidence>
<feature type="transmembrane region" description="Helical" evidence="1">
    <location>
        <begin position="27"/>
        <end position="47"/>
    </location>
</feature>
<evidence type="ECO:0000313" key="5">
    <source>
        <dbReference type="WBParaSite" id="PgE326_g001_t05"/>
    </source>
</evidence>
<accession>A0A915A3H5</accession>
<keyword evidence="1" id="KW-0812">Transmembrane</keyword>
<dbReference type="Proteomes" id="UP000887569">
    <property type="component" value="Unplaced"/>
</dbReference>